<evidence type="ECO:0000313" key="1">
    <source>
        <dbReference type="EMBL" id="URJ51844.1"/>
    </source>
</evidence>
<dbReference type="AlphaFoldDB" id="A0AAE9L7R7"/>
<accession>A0AAE9L7R7</accession>
<protein>
    <submittedName>
        <fullName evidence="1">Uncharacterized protein</fullName>
    </submittedName>
</protein>
<evidence type="ECO:0000313" key="2">
    <source>
        <dbReference type="Proteomes" id="UP001055784"/>
    </source>
</evidence>
<organism evidence="1 2">
    <name type="scientific">Paenibacillus polymyxa</name>
    <name type="common">Bacillus polymyxa</name>
    <dbReference type="NCBI Taxonomy" id="1406"/>
    <lineage>
        <taxon>Bacteria</taxon>
        <taxon>Bacillati</taxon>
        <taxon>Bacillota</taxon>
        <taxon>Bacilli</taxon>
        <taxon>Bacillales</taxon>
        <taxon>Paenibacillaceae</taxon>
        <taxon>Paenibacillus</taxon>
    </lineage>
</organism>
<reference evidence="1" key="1">
    <citation type="submission" date="2022-11" db="EMBL/GenBank/DDBJ databases">
        <authorList>
            <person name="Vasilchenko N.G."/>
            <person name="Prazdnova E.V."/>
            <person name="Gorovtsov A.V."/>
            <person name="Chistyakov V.A."/>
            <person name="Pak M.L."/>
        </authorList>
    </citation>
    <scope>NUCLEOTIDE SEQUENCE</scope>
    <source>
        <strain evidence="1">R 4.5</strain>
    </source>
</reference>
<proteinExistence type="predicted"/>
<dbReference type="RefSeq" id="WP_250261288.1">
    <property type="nucleotide sequence ID" value="NZ_CP097769.1"/>
</dbReference>
<gene>
    <name evidence="1" type="ORF">MF626_001293</name>
</gene>
<name>A0AAE9L7R7_PAEPO</name>
<dbReference type="EMBL" id="CP097770">
    <property type="protein sequence ID" value="URJ51844.1"/>
    <property type="molecule type" value="Genomic_DNA"/>
</dbReference>
<dbReference type="Proteomes" id="UP001055784">
    <property type="component" value="Chromosome"/>
</dbReference>
<sequence>MQKIITNFGPLFFMNRLDEGLMLWGGARPDPSSGKCPFDLEKGDK</sequence>